<dbReference type="AlphaFoldDB" id="A0AAJ0AUT2"/>
<comment type="caution">
    <text evidence="1">The sequence shown here is derived from an EMBL/GenBank/DDBJ whole genome shotgun (WGS) entry which is preliminary data.</text>
</comment>
<protein>
    <submittedName>
        <fullName evidence="1">Uncharacterized protein</fullName>
    </submittedName>
</protein>
<sequence length="232" mass="26424">MIHQQLRKCHKALKYLERSKPEPSRTKWGFLMEAVPLPPNSHEPVLRRGRRTFPLLLIADESGKAGTQSAVPDVSVATCTGLLATRRRRFFDQMVSFMPPLRSGLKAKTNAQKKNQVGDPIWHIRLSVFFFFKISSSMPLMKLQDNHCLNRKTLHGFDTASLPESIEDVTAELMGRKRPTRPLHLLRLLPGVLTSPLFTVPRPTRPGTIVTADDRHWGRRGRRAHPLECPRC</sequence>
<name>A0AAJ0AUT2_9PEZI</name>
<accession>A0AAJ0AUT2</accession>
<reference evidence="1" key="1">
    <citation type="submission" date="2021-06" db="EMBL/GenBank/DDBJ databases">
        <title>Comparative genomics, transcriptomics and evolutionary studies reveal genomic signatures of adaptation to plant cell wall in hemibiotrophic fungi.</title>
        <authorList>
            <consortium name="DOE Joint Genome Institute"/>
            <person name="Baroncelli R."/>
            <person name="Diaz J.F."/>
            <person name="Benocci T."/>
            <person name="Peng M."/>
            <person name="Battaglia E."/>
            <person name="Haridas S."/>
            <person name="Andreopoulos W."/>
            <person name="Labutti K."/>
            <person name="Pangilinan J."/>
            <person name="Floch G.L."/>
            <person name="Makela M.R."/>
            <person name="Henrissat B."/>
            <person name="Grigoriev I.V."/>
            <person name="Crouch J.A."/>
            <person name="De Vries R.P."/>
            <person name="Sukno S.A."/>
            <person name="Thon M.R."/>
        </authorList>
    </citation>
    <scope>NUCLEOTIDE SEQUENCE</scope>
    <source>
        <strain evidence="1">CBS 193.32</strain>
    </source>
</reference>
<organism evidence="1 2">
    <name type="scientific">Colletotrichum godetiae</name>
    <dbReference type="NCBI Taxonomy" id="1209918"/>
    <lineage>
        <taxon>Eukaryota</taxon>
        <taxon>Fungi</taxon>
        <taxon>Dikarya</taxon>
        <taxon>Ascomycota</taxon>
        <taxon>Pezizomycotina</taxon>
        <taxon>Sordariomycetes</taxon>
        <taxon>Hypocreomycetidae</taxon>
        <taxon>Glomerellales</taxon>
        <taxon>Glomerellaceae</taxon>
        <taxon>Colletotrichum</taxon>
        <taxon>Colletotrichum acutatum species complex</taxon>
    </lineage>
</organism>
<evidence type="ECO:0000313" key="1">
    <source>
        <dbReference type="EMBL" id="KAK1689240.1"/>
    </source>
</evidence>
<dbReference type="GeneID" id="85456520"/>
<gene>
    <name evidence="1" type="ORF">BDP55DRAFT_629205</name>
</gene>
<dbReference type="RefSeq" id="XP_060432935.1">
    <property type="nucleotide sequence ID" value="XM_060571994.1"/>
</dbReference>
<proteinExistence type="predicted"/>
<evidence type="ECO:0000313" key="2">
    <source>
        <dbReference type="Proteomes" id="UP001224890"/>
    </source>
</evidence>
<dbReference type="Proteomes" id="UP001224890">
    <property type="component" value="Unassembled WGS sequence"/>
</dbReference>
<keyword evidence="2" id="KW-1185">Reference proteome</keyword>
<dbReference type="EMBL" id="JAHMHR010000009">
    <property type="protein sequence ID" value="KAK1689240.1"/>
    <property type="molecule type" value="Genomic_DNA"/>
</dbReference>